<protein>
    <submittedName>
        <fullName evidence="1">Hemerythrin domain-containing protein</fullName>
    </submittedName>
</protein>
<evidence type="ECO:0000313" key="2">
    <source>
        <dbReference type="Proteomes" id="UP000556843"/>
    </source>
</evidence>
<accession>A0ACC7XW60</accession>
<reference evidence="1" key="1">
    <citation type="submission" date="2020-03" db="EMBL/GenBank/DDBJ databases">
        <title>Complete genome sequence of sixteen Streptomyces strains facilitates identification of candidate genes involved in plant growth-promotion in grain legumes and cereals.</title>
        <authorList>
            <person name="Gopalakrishnan S."/>
            <person name="Thakur V."/>
            <person name="Saxena R."/>
            <person name="Vadlamudi S."/>
            <person name="Purohit S."/>
            <person name="Kumar V."/>
            <person name="Rathore A."/>
            <person name="Chitikineni A."/>
            <person name="Varshney R.K."/>
        </authorList>
    </citation>
    <scope>NUCLEOTIDE SEQUENCE</scope>
    <source>
        <strain evidence="1">CAI-93</strain>
    </source>
</reference>
<proteinExistence type="predicted"/>
<dbReference type="Proteomes" id="UP000556843">
    <property type="component" value="Unassembled WGS sequence"/>
</dbReference>
<comment type="caution">
    <text evidence="1">The sequence shown here is derived from an EMBL/GenBank/DDBJ whole genome shotgun (WGS) entry which is preliminary data.</text>
</comment>
<organism evidence="1 2">
    <name type="scientific">Streptomyces fungicidicus</name>
    <dbReference type="NCBI Taxonomy" id="68203"/>
    <lineage>
        <taxon>Bacteria</taxon>
        <taxon>Bacillati</taxon>
        <taxon>Actinomycetota</taxon>
        <taxon>Actinomycetes</taxon>
        <taxon>Kitasatosporales</taxon>
        <taxon>Streptomycetaceae</taxon>
        <taxon>Streptomyces</taxon>
    </lineage>
</organism>
<gene>
    <name evidence="1" type="ORF">G6W56_07130</name>
</gene>
<dbReference type="EMBL" id="JAANNW010000005">
    <property type="protein sequence ID" value="NUV73946.1"/>
    <property type="molecule type" value="Genomic_DNA"/>
</dbReference>
<keyword evidence="2" id="KW-1185">Reference proteome</keyword>
<evidence type="ECO:0000313" key="1">
    <source>
        <dbReference type="EMBL" id="NUV73946.1"/>
    </source>
</evidence>
<sequence>MYAIHAMLRRELADLPAYVAATNAGDGERVEVVADHIDFVTLILHAHHEGEDVLVWPKLAERAPADAVPVLAAMEADHAEIDRGLAALTAAATSWRTNPDAVHREAVVDALRELTPVVEAHLKAEESDALALIDTCLSAPEWGEVGMHGIASLRPEQYPLFFGMLLHGLDPTLYGVLEASLPPELFKQLAVSGPQEYARYRRRLAAAA</sequence>
<name>A0ACC7XW60_9ACTN</name>